<evidence type="ECO:0008006" key="4">
    <source>
        <dbReference type="Google" id="ProtNLM"/>
    </source>
</evidence>
<feature type="compositionally biased region" description="Polar residues" evidence="1">
    <location>
        <begin position="301"/>
        <end position="310"/>
    </location>
</feature>
<name>A0ABS8RWN7_DATST</name>
<sequence>MHQNQNISSHAVGQRSQSSSNLRYFEEASQACTKFLPESSILCSCRKCSLQRQMSEHYRSHHHNNQVPTDQFEMNRPAVSPTSRPIQNSLYKPSYAAIGLPVDPFLRALKRNPNFSMPKVRSDERSTTNNIRTDNAPSRVPMLHQSSSHLGREVVEQEHGQSMGDYPRVIRPIPTRPYDPSCAAIGLPVDTFLRALKRNPNFSMPKVRSDERSTANNIRTGNAPSRVPALHQSSSHSGREVVKQEHGQSMGDYPRVISPIPTRPYDPSSAAIGLPVDPFLHIFKRNPNFPMPKVRSDERSTTNNIRTDNAPSRVPTLHQSSSHSGREVVGQEHGQGMGDYPRVIRPIPTRPYDPSYAAIGPPVNPLLRAFKQNPNNGLPKGDE</sequence>
<feature type="compositionally biased region" description="Polar residues" evidence="1">
    <location>
        <begin position="127"/>
        <end position="136"/>
    </location>
</feature>
<feature type="region of interest" description="Disordered" evidence="1">
    <location>
        <begin position="203"/>
        <end position="254"/>
    </location>
</feature>
<comment type="caution">
    <text evidence="2">The sequence shown here is derived from an EMBL/GenBank/DDBJ whole genome shotgun (WGS) entry which is preliminary data.</text>
</comment>
<evidence type="ECO:0000313" key="3">
    <source>
        <dbReference type="Proteomes" id="UP000823775"/>
    </source>
</evidence>
<evidence type="ECO:0000313" key="2">
    <source>
        <dbReference type="EMBL" id="MCD7451225.1"/>
    </source>
</evidence>
<protein>
    <recommendedName>
        <fullName evidence="4">C2H2-type domain-containing protein</fullName>
    </recommendedName>
</protein>
<feature type="compositionally biased region" description="Polar residues" evidence="1">
    <location>
        <begin position="214"/>
        <end position="223"/>
    </location>
</feature>
<dbReference type="EMBL" id="JACEIK010000156">
    <property type="protein sequence ID" value="MCD7451225.1"/>
    <property type="molecule type" value="Genomic_DNA"/>
</dbReference>
<organism evidence="2 3">
    <name type="scientific">Datura stramonium</name>
    <name type="common">Jimsonweed</name>
    <name type="synonym">Common thornapple</name>
    <dbReference type="NCBI Taxonomy" id="4076"/>
    <lineage>
        <taxon>Eukaryota</taxon>
        <taxon>Viridiplantae</taxon>
        <taxon>Streptophyta</taxon>
        <taxon>Embryophyta</taxon>
        <taxon>Tracheophyta</taxon>
        <taxon>Spermatophyta</taxon>
        <taxon>Magnoliopsida</taxon>
        <taxon>eudicotyledons</taxon>
        <taxon>Gunneridae</taxon>
        <taxon>Pentapetalae</taxon>
        <taxon>asterids</taxon>
        <taxon>lamiids</taxon>
        <taxon>Solanales</taxon>
        <taxon>Solanaceae</taxon>
        <taxon>Solanoideae</taxon>
        <taxon>Datureae</taxon>
        <taxon>Datura</taxon>
    </lineage>
</organism>
<dbReference type="Proteomes" id="UP000823775">
    <property type="component" value="Unassembled WGS sequence"/>
</dbReference>
<reference evidence="2 3" key="1">
    <citation type="journal article" date="2021" name="BMC Genomics">
        <title>Datura genome reveals duplications of psychoactive alkaloid biosynthetic genes and high mutation rate following tissue culture.</title>
        <authorList>
            <person name="Rajewski A."/>
            <person name="Carter-House D."/>
            <person name="Stajich J."/>
            <person name="Litt A."/>
        </authorList>
    </citation>
    <scope>NUCLEOTIDE SEQUENCE [LARGE SCALE GENOMIC DNA]</scope>
    <source>
        <strain evidence="2">AR-01</strain>
    </source>
</reference>
<feature type="region of interest" description="Disordered" evidence="1">
    <location>
        <begin position="290"/>
        <end position="348"/>
    </location>
</feature>
<feature type="compositionally biased region" description="Basic and acidic residues" evidence="1">
    <location>
        <begin position="237"/>
        <end position="246"/>
    </location>
</feature>
<accession>A0ABS8RWN7</accession>
<proteinExistence type="predicted"/>
<gene>
    <name evidence="2" type="ORF">HAX54_010240</name>
</gene>
<feature type="region of interest" description="Disordered" evidence="1">
    <location>
        <begin position="116"/>
        <end position="143"/>
    </location>
</feature>
<keyword evidence="3" id="KW-1185">Reference proteome</keyword>
<evidence type="ECO:0000256" key="1">
    <source>
        <dbReference type="SAM" id="MobiDB-lite"/>
    </source>
</evidence>